<dbReference type="PANTHER" id="PTHR30055">
    <property type="entry name" value="HTH-TYPE TRANSCRIPTIONAL REGULATOR RUTR"/>
    <property type="match status" value="1"/>
</dbReference>
<keyword evidence="2" id="KW-0238">DNA-binding</keyword>
<reference evidence="5 6" key="1">
    <citation type="submission" date="2018-10" db="EMBL/GenBank/DDBJ databases">
        <title>Isolation of pseudouridimycin from Streptomyces albus DSM 40763.</title>
        <authorList>
            <person name="Rosenqvist P."/>
            <person name="Metsae-Ketelae M."/>
            <person name="Virta P."/>
        </authorList>
    </citation>
    <scope>NUCLEOTIDE SEQUENCE [LARGE SCALE GENOMIC DNA]</scope>
    <source>
        <strain evidence="5 6">DSM 40763</strain>
    </source>
</reference>
<dbReference type="InterPro" id="IPR004111">
    <property type="entry name" value="Repressor_TetR_C"/>
</dbReference>
<evidence type="ECO:0000256" key="2">
    <source>
        <dbReference type="ARBA" id="ARBA00023125"/>
    </source>
</evidence>
<gene>
    <name evidence="5" type="ORF">D8771_18445</name>
</gene>
<dbReference type="SUPFAM" id="SSF48498">
    <property type="entry name" value="Tetracyclin repressor-like, C-terminal domain"/>
    <property type="match status" value="1"/>
</dbReference>
<dbReference type="SUPFAM" id="SSF46689">
    <property type="entry name" value="Homeodomain-like"/>
    <property type="match status" value="1"/>
</dbReference>
<dbReference type="InterPro" id="IPR036271">
    <property type="entry name" value="Tet_transcr_reg_TetR-rel_C_sf"/>
</dbReference>
<feature type="region of interest" description="Disordered" evidence="4">
    <location>
        <begin position="244"/>
        <end position="266"/>
    </location>
</feature>
<dbReference type="EMBL" id="RCIY01000065">
    <property type="protein sequence ID" value="TGG81412.1"/>
    <property type="molecule type" value="Genomic_DNA"/>
</dbReference>
<dbReference type="Pfam" id="PF02909">
    <property type="entry name" value="TetR_C_1"/>
    <property type="match status" value="1"/>
</dbReference>
<dbReference type="Gene3D" id="1.10.357.10">
    <property type="entry name" value="Tetracycline Repressor, domain 2"/>
    <property type="match status" value="1"/>
</dbReference>
<dbReference type="PROSITE" id="PS50977">
    <property type="entry name" value="HTH_TETR_2"/>
    <property type="match status" value="1"/>
</dbReference>
<comment type="caution">
    <text evidence="5">The sequence shown here is derived from an EMBL/GenBank/DDBJ whole genome shotgun (WGS) entry which is preliminary data.</text>
</comment>
<dbReference type="AlphaFoldDB" id="A0A6C1C8A2"/>
<dbReference type="RefSeq" id="WP_037612059.1">
    <property type="nucleotide sequence ID" value="NZ_BNEJ01000020.1"/>
</dbReference>
<dbReference type="Gene3D" id="1.10.10.60">
    <property type="entry name" value="Homeodomain-like"/>
    <property type="match status" value="1"/>
</dbReference>
<dbReference type="Proteomes" id="UP000298111">
    <property type="component" value="Unassembled WGS sequence"/>
</dbReference>
<evidence type="ECO:0000256" key="4">
    <source>
        <dbReference type="SAM" id="MobiDB-lite"/>
    </source>
</evidence>
<feature type="region of interest" description="Disordered" evidence="4">
    <location>
        <begin position="77"/>
        <end position="98"/>
    </location>
</feature>
<proteinExistence type="predicted"/>
<dbReference type="GO" id="GO:0045892">
    <property type="term" value="P:negative regulation of DNA-templated transcription"/>
    <property type="evidence" value="ECO:0007669"/>
    <property type="project" value="InterPro"/>
</dbReference>
<dbReference type="GO" id="GO:0000976">
    <property type="term" value="F:transcription cis-regulatory region binding"/>
    <property type="evidence" value="ECO:0007669"/>
    <property type="project" value="TreeGrafter"/>
</dbReference>
<organism evidence="5 6">
    <name type="scientific">Streptomyces albus</name>
    <dbReference type="NCBI Taxonomy" id="1888"/>
    <lineage>
        <taxon>Bacteria</taxon>
        <taxon>Bacillati</taxon>
        <taxon>Actinomycetota</taxon>
        <taxon>Actinomycetes</taxon>
        <taxon>Kitasatosporales</taxon>
        <taxon>Streptomycetaceae</taxon>
        <taxon>Streptomyces</taxon>
    </lineage>
</organism>
<keyword evidence="1" id="KW-0805">Transcription regulation</keyword>
<evidence type="ECO:0000256" key="1">
    <source>
        <dbReference type="ARBA" id="ARBA00023015"/>
    </source>
</evidence>
<name>A0A6C1C8A2_9ACTN</name>
<sequence length="266" mass="28462">MTSRTDKKAQRRADPLTRERIAEAAVELLDAAGERGLTFPALSERLSTGPGAIYWHVSDKNDLLGAATEAVIGAALPARPAPSPSSQPQPQPQPQREQVHAVALALYDAIEAHPWLPAQLAAQLSRNPWGPVTARIFEGISRQVIALNVPAHSWFTATSALMHYILGAAAQNAANTASARDLGPDVSRASFFESVAQAWQELDPHTYPSARAVAGQLGDHDDREQFLAGIDLILAGFAATYPAATERTPSATERTAPRPPHRPDSP</sequence>
<dbReference type="InterPro" id="IPR001647">
    <property type="entry name" value="HTH_TetR"/>
</dbReference>
<feature type="compositionally biased region" description="Pro residues" evidence="4">
    <location>
        <begin position="79"/>
        <end position="93"/>
    </location>
</feature>
<evidence type="ECO:0000313" key="6">
    <source>
        <dbReference type="Proteomes" id="UP000298111"/>
    </source>
</evidence>
<evidence type="ECO:0000313" key="5">
    <source>
        <dbReference type="EMBL" id="TGG81412.1"/>
    </source>
</evidence>
<accession>A0A6C1C8A2</accession>
<dbReference type="GO" id="GO:0003700">
    <property type="term" value="F:DNA-binding transcription factor activity"/>
    <property type="evidence" value="ECO:0007669"/>
    <property type="project" value="TreeGrafter"/>
</dbReference>
<protein>
    <submittedName>
        <fullName evidence="5">TetR/AcrR family transcriptional regulator</fullName>
    </submittedName>
</protein>
<dbReference type="GeneID" id="75182662"/>
<dbReference type="InterPro" id="IPR009057">
    <property type="entry name" value="Homeodomain-like_sf"/>
</dbReference>
<evidence type="ECO:0000256" key="3">
    <source>
        <dbReference type="ARBA" id="ARBA00023163"/>
    </source>
</evidence>
<dbReference type="PANTHER" id="PTHR30055:SF151">
    <property type="entry name" value="TRANSCRIPTIONAL REGULATORY PROTEIN"/>
    <property type="match status" value="1"/>
</dbReference>
<dbReference type="Pfam" id="PF00440">
    <property type="entry name" value="TetR_N"/>
    <property type="match status" value="1"/>
</dbReference>
<dbReference type="InterPro" id="IPR050109">
    <property type="entry name" value="HTH-type_TetR-like_transc_reg"/>
</dbReference>
<keyword evidence="3" id="KW-0804">Transcription</keyword>